<feature type="chain" id="PRO_5045646974" evidence="1">
    <location>
        <begin position="25"/>
        <end position="115"/>
    </location>
</feature>
<organism evidence="2 3">
    <name type="scientific">Sphingomonas agrestis</name>
    <dbReference type="NCBI Taxonomy" id="3080540"/>
    <lineage>
        <taxon>Bacteria</taxon>
        <taxon>Pseudomonadati</taxon>
        <taxon>Pseudomonadota</taxon>
        <taxon>Alphaproteobacteria</taxon>
        <taxon>Sphingomonadales</taxon>
        <taxon>Sphingomonadaceae</taxon>
        <taxon>Sphingomonas</taxon>
    </lineage>
</organism>
<name>A0ABU3Y543_9SPHN</name>
<reference evidence="2 3" key="1">
    <citation type="submission" date="2023-10" db="EMBL/GenBank/DDBJ databases">
        <title>Sphingomonas sp. HF-S4 16S ribosomal RNA gene Genome sequencing and assembly.</title>
        <authorList>
            <person name="Lee H."/>
        </authorList>
    </citation>
    <scope>NUCLEOTIDE SEQUENCE [LARGE SCALE GENOMIC DNA]</scope>
    <source>
        <strain evidence="2 3">HF-S4</strain>
    </source>
</reference>
<comment type="caution">
    <text evidence="2">The sequence shown here is derived from an EMBL/GenBank/DDBJ whole genome shotgun (WGS) entry which is preliminary data.</text>
</comment>
<protein>
    <submittedName>
        <fullName evidence="2">DUF3060 domain-containing protein</fullName>
    </submittedName>
</protein>
<dbReference type="RefSeq" id="WP_317225709.1">
    <property type="nucleotide sequence ID" value="NZ_JAWJEJ010000001.1"/>
</dbReference>
<keyword evidence="3" id="KW-1185">Reference proteome</keyword>
<dbReference type="Proteomes" id="UP001273531">
    <property type="component" value="Unassembled WGS sequence"/>
</dbReference>
<evidence type="ECO:0000256" key="1">
    <source>
        <dbReference type="SAM" id="SignalP"/>
    </source>
</evidence>
<feature type="signal peptide" evidence="1">
    <location>
        <begin position="1"/>
        <end position="24"/>
    </location>
</feature>
<keyword evidence="1" id="KW-0732">Signal</keyword>
<evidence type="ECO:0000313" key="2">
    <source>
        <dbReference type="EMBL" id="MDV3456529.1"/>
    </source>
</evidence>
<accession>A0ABU3Y543</accession>
<gene>
    <name evidence="2" type="ORF">RZN05_05995</name>
</gene>
<dbReference type="InterPro" id="IPR021417">
    <property type="entry name" value="DUF3060"/>
</dbReference>
<sequence length="115" mass="11869">MRYRNMVFLGLAPAALLGAMPAQAQADFTGAGEESELDCNGGAASIEGASNVMTITGACTSLTITGAGNRVTIDLAKVSRIRVVGASNEIYWRAPGTAKPRLSVQGAGNRISRAR</sequence>
<evidence type="ECO:0000313" key="3">
    <source>
        <dbReference type="Proteomes" id="UP001273531"/>
    </source>
</evidence>
<dbReference type="EMBL" id="JAWJEJ010000001">
    <property type="protein sequence ID" value="MDV3456529.1"/>
    <property type="molecule type" value="Genomic_DNA"/>
</dbReference>
<proteinExistence type="predicted"/>
<dbReference type="Pfam" id="PF11259">
    <property type="entry name" value="DUF3060"/>
    <property type="match status" value="1"/>
</dbReference>